<feature type="region of interest" description="Disordered" evidence="2">
    <location>
        <begin position="26"/>
        <end position="58"/>
    </location>
</feature>
<dbReference type="Pfam" id="PF14257">
    <property type="entry name" value="DUF4349"/>
    <property type="match status" value="1"/>
</dbReference>
<dbReference type="AlphaFoldDB" id="A0A845ER41"/>
<dbReference type="PROSITE" id="PS51257">
    <property type="entry name" value="PROKAR_LIPOPROTEIN"/>
    <property type="match status" value="1"/>
</dbReference>
<organism evidence="5 6">
    <name type="scientific">Guptibacillus hwajinpoensis</name>
    <dbReference type="NCBI Taxonomy" id="208199"/>
    <lineage>
        <taxon>Bacteria</taxon>
        <taxon>Bacillati</taxon>
        <taxon>Bacillota</taxon>
        <taxon>Bacilli</taxon>
        <taxon>Bacillales</taxon>
        <taxon>Guptibacillaceae</taxon>
        <taxon>Guptibacillus</taxon>
    </lineage>
</organism>
<feature type="compositionally biased region" description="Basic and acidic residues" evidence="2">
    <location>
        <begin position="26"/>
        <end position="42"/>
    </location>
</feature>
<keyword evidence="3" id="KW-1133">Transmembrane helix</keyword>
<protein>
    <submittedName>
        <fullName evidence="5">DUF4349 domain-containing protein</fullName>
    </submittedName>
</protein>
<feature type="transmembrane region" description="Helical" evidence="3">
    <location>
        <begin position="260"/>
        <end position="282"/>
    </location>
</feature>
<dbReference type="RefSeq" id="WP_160917785.1">
    <property type="nucleotide sequence ID" value="NZ_WMEY01000001.1"/>
</dbReference>
<dbReference type="EMBL" id="WMEY01000001">
    <property type="protein sequence ID" value="MYL61837.1"/>
    <property type="molecule type" value="Genomic_DNA"/>
</dbReference>
<dbReference type="InterPro" id="IPR025645">
    <property type="entry name" value="DUF4349"/>
</dbReference>
<keyword evidence="1" id="KW-0175">Coiled coil</keyword>
<evidence type="ECO:0000313" key="6">
    <source>
        <dbReference type="Proteomes" id="UP000447833"/>
    </source>
</evidence>
<gene>
    <name evidence="5" type="ORF">GLW07_00570</name>
</gene>
<evidence type="ECO:0000256" key="1">
    <source>
        <dbReference type="SAM" id="Coils"/>
    </source>
</evidence>
<evidence type="ECO:0000256" key="3">
    <source>
        <dbReference type="SAM" id="Phobius"/>
    </source>
</evidence>
<accession>A0A845ER41</accession>
<keyword evidence="3" id="KW-0812">Transmembrane</keyword>
<evidence type="ECO:0000259" key="4">
    <source>
        <dbReference type="Pfam" id="PF14257"/>
    </source>
</evidence>
<sequence length="288" mass="32263">MNRWLFLIFASILILVGCSSNEERNSLERSDQATDHSSEQSKDSGATEGNSSSAEATSELPELLQERKVIFNATLSLSVENLTLAMNEIKESTKVFEGYVVEESTFSVDNAIIGSMTIRIPQSQFDAYLRKVETLAKGERQKSITSKDVTENYVDLSSRLKAKEAVQQRLESFLNEATKTDDLLAISNELSRVQEEIEQLKGQINYLDNQSDYSTVTISLEQKKRPVPSIGGRDFETLSEAKHLFISTSNGLLAFFSKTIILLIGLSPILLPLLIIGLFFLYRFRKKA</sequence>
<feature type="domain" description="DUF4349" evidence="4">
    <location>
        <begin position="67"/>
        <end position="279"/>
    </location>
</feature>
<reference evidence="5 6" key="1">
    <citation type="submission" date="2019-11" db="EMBL/GenBank/DDBJ databases">
        <title>Genome sequences of 17 halophilic strains isolated from different environments.</title>
        <authorList>
            <person name="Furrow R.E."/>
        </authorList>
    </citation>
    <scope>NUCLEOTIDE SEQUENCE [LARGE SCALE GENOMIC DNA]</scope>
    <source>
        <strain evidence="5 6">22506_14_FS</strain>
    </source>
</reference>
<proteinExistence type="predicted"/>
<keyword evidence="3" id="KW-0472">Membrane</keyword>
<evidence type="ECO:0000313" key="5">
    <source>
        <dbReference type="EMBL" id="MYL61837.1"/>
    </source>
</evidence>
<name>A0A845ER41_9BACL</name>
<feature type="compositionally biased region" description="Polar residues" evidence="2">
    <location>
        <begin position="43"/>
        <end position="56"/>
    </location>
</feature>
<comment type="caution">
    <text evidence="5">The sequence shown here is derived from an EMBL/GenBank/DDBJ whole genome shotgun (WGS) entry which is preliminary data.</text>
</comment>
<feature type="coiled-coil region" evidence="1">
    <location>
        <begin position="183"/>
        <end position="210"/>
    </location>
</feature>
<dbReference type="Proteomes" id="UP000447833">
    <property type="component" value="Unassembled WGS sequence"/>
</dbReference>
<evidence type="ECO:0000256" key="2">
    <source>
        <dbReference type="SAM" id="MobiDB-lite"/>
    </source>
</evidence>